<evidence type="ECO:0000256" key="16">
    <source>
        <dbReference type="ARBA" id="ARBA00048679"/>
    </source>
</evidence>
<dbReference type="FunFam" id="3.30.200.20:FF:000059">
    <property type="entry name" value="S-receptor-like serine/threonine-protein kinase"/>
    <property type="match status" value="1"/>
</dbReference>
<dbReference type="PROSITE" id="PS50948">
    <property type="entry name" value="PAN"/>
    <property type="match status" value="1"/>
</dbReference>
<evidence type="ECO:0000256" key="3">
    <source>
        <dbReference type="ARBA" id="ARBA00022536"/>
    </source>
</evidence>
<dbReference type="InterPro" id="IPR024171">
    <property type="entry name" value="SRK-like_kinase"/>
</dbReference>
<evidence type="ECO:0000256" key="15">
    <source>
        <dbReference type="ARBA" id="ARBA00047899"/>
    </source>
</evidence>
<feature type="domain" description="Bulb-type lectin" evidence="21">
    <location>
        <begin position="20"/>
        <end position="157"/>
    </location>
</feature>
<dbReference type="Gene3D" id="3.30.200.20">
    <property type="entry name" value="Phosphorylase Kinase, domain 1"/>
    <property type="match status" value="1"/>
</dbReference>
<feature type="signal peptide" evidence="19">
    <location>
        <begin position="1"/>
        <end position="24"/>
    </location>
</feature>
<sequence>MRNSSFLLALVLSILHLSSQPSSATRTTLSRGDSLSVDNADDILISKSGVFSAGFYPVGKNAYCFAIWFSHPPCSGQNCTVVWMANRNEPVNGRYSKLSIKKNGDLVLTDARHAVVWAIDTASLSWSKTPVHQLQLLDSGNLVLRDREGNVPLWQSFNYPTDVLLPGQNLTRNSPLVSSRSNGNFSSGYYKLCFDNDNVLRLFFNGPLISSVYWPDPTHVSWEVGRTTYNDSRVAVLDSLGNFASSDNLKFLTLDFGKKTQRMLKVDHDGNVRVYSRHKDEKWVVTWQGLSESCAVHGICGRNSACRYSPREGRSCSCLPGYVWNNDTDWTQGCAPKFQSFCNQGSDAHVDFLRLPHHDFFGYDKDYTSNTTLASCKKMCADLCDCKGFQYKFNGETGCFDCYPKILLLNGYISFSSIGSIYLKLPKANLSSYQIPTKGFDPLPCPPKAQEVVLQRTYLKSHQNSTLEILLIFATALAGVEIVVVFLTWSFLIGTDPDKRGGYAKGYRLAGTGFTRFTYAELKKATRNFNKEIGRGSGGIVYKGVLPDHGEAAVKLLNEANQGEDEFLAEVRTIGNLNHMNLIAMWGYCVEGRHRLLVYEFMNHGSLAENLSSDQLDWKKRYEIAVGSAKGLAYLHEECLEWVLHCDVKPQNILLDSDYQPKVADFGLSKLLNREGLKNTSFSRIRGTRGYMAPEWIYNMPITSKVDVYSYGIVLLEMLTGGNAVAGHAIRGEVKGENKTLTSWVREKMKLGVPTETWIREIVDPIVKGPYDIKKMEVLVAVALQCVEEDRDARPTISQVVDMLLRHESEDL</sequence>
<keyword evidence="7 17" id="KW-0547">Nucleotide-binding</keyword>
<dbReference type="SUPFAM" id="SSF51110">
    <property type="entry name" value="alpha-D-mannose-specific plant lectins"/>
    <property type="match status" value="1"/>
</dbReference>
<dbReference type="InterPro" id="IPR008271">
    <property type="entry name" value="Ser/Thr_kinase_AS"/>
</dbReference>
<evidence type="ECO:0000256" key="17">
    <source>
        <dbReference type="PIRNR" id="PIRNR000641"/>
    </source>
</evidence>
<evidence type="ECO:0000256" key="12">
    <source>
        <dbReference type="ARBA" id="ARBA00023157"/>
    </source>
</evidence>
<evidence type="ECO:0000256" key="1">
    <source>
        <dbReference type="ARBA" id="ARBA00004479"/>
    </source>
</evidence>
<feature type="domain" description="Apple" evidence="22">
    <location>
        <begin position="342"/>
        <end position="426"/>
    </location>
</feature>
<dbReference type="Gene3D" id="1.10.510.10">
    <property type="entry name" value="Transferase(Phosphotransferase) domain 1"/>
    <property type="match status" value="1"/>
</dbReference>
<evidence type="ECO:0000256" key="7">
    <source>
        <dbReference type="ARBA" id="ARBA00022741"/>
    </source>
</evidence>
<evidence type="ECO:0000256" key="11">
    <source>
        <dbReference type="ARBA" id="ARBA00023136"/>
    </source>
</evidence>
<dbReference type="SMART" id="SM00108">
    <property type="entry name" value="B_lectin"/>
    <property type="match status" value="1"/>
</dbReference>
<keyword evidence="10" id="KW-1133">Transmembrane helix</keyword>
<gene>
    <name evidence="23" type="ORF">ACJRO7_024106</name>
</gene>
<dbReference type="Pfam" id="PF01453">
    <property type="entry name" value="B_lectin"/>
    <property type="match status" value="1"/>
</dbReference>
<evidence type="ECO:0000259" key="21">
    <source>
        <dbReference type="PROSITE" id="PS50927"/>
    </source>
</evidence>
<dbReference type="PANTHER" id="PTHR47974">
    <property type="entry name" value="OS07G0415500 PROTEIN"/>
    <property type="match status" value="1"/>
</dbReference>
<keyword evidence="13" id="KW-0675">Receptor</keyword>
<evidence type="ECO:0000256" key="8">
    <source>
        <dbReference type="ARBA" id="ARBA00022777"/>
    </source>
</evidence>
<dbReference type="PIRSF" id="PIRSF000641">
    <property type="entry name" value="SRK"/>
    <property type="match status" value="1"/>
</dbReference>
<evidence type="ECO:0000256" key="9">
    <source>
        <dbReference type="ARBA" id="ARBA00022840"/>
    </source>
</evidence>
<dbReference type="FunFam" id="1.10.510.10:FF:000302">
    <property type="entry name" value="Serine/threonine-protein kinase"/>
    <property type="match status" value="1"/>
</dbReference>
<evidence type="ECO:0000256" key="19">
    <source>
        <dbReference type="SAM" id="SignalP"/>
    </source>
</evidence>
<keyword evidence="11" id="KW-0472">Membrane</keyword>
<comment type="catalytic activity">
    <reaction evidence="16 17">
        <text>L-seryl-[protein] + ATP = O-phospho-L-seryl-[protein] + ADP + H(+)</text>
        <dbReference type="Rhea" id="RHEA:17989"/>
        <dbReference type="Rhea" id="RHEA-COMP:9863"/>
        <dbReference type="Rhea" id="RHEA-COMP:11604"/>
        <dbReference type="ChEBI" id="CHEBI:15378"/>
        <dbReference type="ChEBI" id="CHEBI:29999"/>
        <dbReference type="ChEBI" id="CHEBI:30616"/>
        <dbReference type="ChEBI" id="CHEBI:83421"/>
        <dbReference type="ChEBI" id="CHEBI:456216"/>
        <dbReference type="EC" id="2.7.11.1"/>
    </reaction>
</comment>
<evidence type="ECO:0000256" key="5">
    <source>
        <dbReference type="ARBA" id="ARBA00022692"/>
    </source>
</evidence>
<dbReference type="PANTHER" id="PTHR47974:SF3">
    <property type="entry name" value="RECEPTOR-LIKE SERINE_THREONINE-PROTEIN KINASE"/>
    <property type="match status" value="1"/>
</dbReference>
<dbReference type="InterPro" id="IPR000719">
    <property type="entry name" value="Prot_kinase_dom"/>
</dbReference>
<proteinExistence type="inferred from homology"/>
<dbReference type="CDD" id="cd14066">
    <property type="entry name" value="STKc_IRAK"/>
    <property type="match status" value="1"/>
</dbReference>
<evidence type="ECO:0000256" key="13">
    <source>
        <dbReference type="ARBA" id="ARBA00023170"/>
    </source>
</evidence>
<accession>A0ABD3K4M9</accession>
<feature type="chain" id="PRO_5044757856" description="Receptor-like serine/threonine-protein kinase" evidence="19">
    <location>
        <begin position="25"/>
        <end position="812"/>
    </location>
</feature>
<evidence type="ECO:0000256" key="4">
    <source>
        <dbReference type="ARBA" id="ARBA00022679"/>
    </source>
</evidence>
<comment type="subcellular location">
    <subcellularLocation>
        <location evidence="1">Membrane</location>
        <topology evidence="1">Single-pass type I membrane protein</topology>
    </subcellularLocation>
</comment>
<feature type="domain" description="Protein kinase" evidence="20">
    <location>
        <begin position="527"/>
        <end position="810"/>
    </location>
</feature>
<dbReference type="PROSITE" id="PS50011">
    <property type="entry name" value="PROTEIN_KINASE_DOM"/>
    <property type="match status" value="1"/>
</dbReference>
<dbReference type="SMART" id="SM00220">
    <property type="entry name" value="S_TKc"/>
    <property type="match status" value="1"/>
</dbReference>
<dbReference type="InterPro" id="IPR001480">
    <property type="entry name" value="Bulb-type_lectin_dom"/>
</dbReference>
<dbReference type="GO" id="GO:0016020">
    <property type="term" value="C:membrane"/>
    <property type="evidence" value="ECO:0007669"/>
    <property type="project" value="UniProtKB-SubCell"/>
</dbReference>
<dbReference type="Proteomes" id="UP001634007">
    <property type="component" value="Unassembled WGS sequence"/>
</dbReference>
<keyword evidence="5" id="KW-0812">Transmembrane</keyword>
<keyword evidence="3" id="KW-0245">EGF-like domain</keyword>
<dbReference type="GO" id="GO:0005524">
    <property type="term" value="F:ATP binding"/>
    <property type="evidence" value="ECO:0007669"/>
    <property type="project" value="UniProtKB-UniRule"/>
</dbReference>
<dbReference type="PROSITE" id="PS00107">
    <property type="entry name" value="PROTEIN_KINASE_ATP"/>
    <property type="match status" value="1"/>
</dbReference>
<evidence type="ECO:0000256" key="2">
    <source>
        <dbReference type="ARBA" id="ARBA00022527"/>
    </source>
</evidence>
<evidence type="ECO:0000313" key="23">
    <source>
        <dbReference type="EMBL" id="KAL3734875.1"/>
    </source>
</evidence>
<evidence type="ECO:0000256" key="10">
    <source>
        <dbReference type="ARBA" id="ARBA00022989"/>
    </source>
</evidence>
<dbReference type="CDD" id="cd00028">
    <property type="entry name" value="B_lectin"/>
    <property type="match status" value="1"/>
</dbReference>
<dbReference type="GO" id="GO:0004674">
    <property type="term" value="F:protein serine/threonine kinase activity"/>
    <property type="evidence" value="ECO:0007669"/>
    <property type="project" value="UniProtKB-KW"/>
</dbReference>
<evidence type="ECO:0000313" key="24">
    <source>
        <dbReference type="Proteomes" id="UP001634007"/>
    </source>
</evidence>
<dbReference type="Pfam" id="PF00069">
    <property type="entry name" value="Pkinase"/>
    <property type="match status" value="1"/>
</dbReference>
<protein>
    <recommendedName>
        <fullName evidence="17">Receptor-like serine/threonine-protein kinase</fullName>
        <ecNumber evidence="17">2.7.11.1</ecNumber>
    </recommendedName>
</protein>
<dbReference type="PROSITE" id="PS00108">
    <property type="entry name" value="PROTEIN_KINASE_ST"/>
    <property type="match status" value="1"/>
</dbReference>
<evidence type="ECO:0000259" key="20">
    <source>
        <dbReference type="PROSITE" id="PS50011"/>
    </source>
</evidence>
<name>A0ABD3K4M9_EUCGL</name>
<organism evidence="23 24">
    <name type="scientific">Eucalyptus globulus</name>
    <name type="common">Tasmanian blue gum</name>
    <dbReference type="NCBI Taxonomy" id="34317"/>
    <lineage>
        <taxon>Eukaryota</taxon>
        <taxon>Viridiplantae</taxon>
        <taxon>Streptophyta</taxon>
        <taxon>Embryophyta</taxon>
        <taxon>Tracheophyta</taxon>
        <taxon>Spermatophyta</taxon>
        <taxon>Magnoliopsida</taxon>
        <taxon>eudicotyledons</taxon>
        <taxon>Gunneridae</taxon>
        <taxon>Pentapetalae</taxon>
        <taxon>rosids</taxon>
        <taxon>malvids</taxon>
        <taxon>Myrtales</taxon>
        <taxon>Myrtaceae</taxon>
        <taxon>Myrtoideae</taxon>
        <taxon>Eucalypteae</taxon>
        <taxon>Eucalyptus</taxon>
    </lineage>
</organism>
<keyword evidence="9 17" id="KW-0067">ATP-binding</keyword>
<dbReference type="SUPFAM" id="SSF56112">
    <property type="entry name" value="Protein kinase-like (PK-like)"/>
    <property type="match status" value="1"/>
</dbReference>
<evidence type="ECO:0000256" key="14">
    <source>
        <dbReference type="ARBA" id="ARBA00023180"/>
    </source>
</evidence>
<keyword evidence="8 17" id="KW-0418">Kinase</keyword>
<reference evidence="23 24" key="1">
    <citation type="submission" date="2024-11" db="EMBL/GenBank/DDBJ databases">
        <title>Chromosome-level genome assembly of Eucalyptus globulus Labill. provides insights into its genome evolution.</title>
        <authorList>
            <person name="Li X."/>
        </authorList>
    </citation>
    <scope>NUCLEOTIDE SEQUENCE [LARGE SCALE GENOMIC DNA]</scope>
    <source>
        <strain evidence="23">CL2024</strain>
        <tissue evidence="23">Fresh tender leaves</tissue>
    </source>
</reference>
<comment type="similarity">
    <text evidence="17">Belongs to the protein kinase superfamily. Ser/Thr protein kinase family.</text>
</comment>
<keyword evidence="2 17" id="KW-0723">Serine/threonine-protein kinase</keyword>
<evidence type="ECO:0000256" key="18">
    <source>
        <dbReference type="PROSITE-ProRule" id="PRU10141"/>
    </source>
</evidence>
<dbReference type="AlphaFoldDB" id="A0ABD3K4M9"/>
<evidence type="ECO:0000256" key="6">
    <source>
        <dbReference type="ARBA" id="ARBA00022729"/>
    </source>
</evidence>
<dbReference type="EC" id="2.7.11.1" evidence="17"/>
<dbReference type="PROSITE" id="PS50927">
    <property type="entry name" value="BULB_LECTIN"/>
    <property type="match status" value="1"/>
</dbReference>
<dbReference type="InterPro" id="IPR011009">
    <property type="entry name" value="Kinase-like_dom_sf"/>
</dbReference>
<dbReference type="InterPro" id="IPR003609">
    <property type="entry name" value="Pan_app"/>
</dbReference>
<dbReference type="EMBL" id="JBJKBG010000006">
    <property type="protein sequence ID" value="KAL3734875.1"/>
    <property type="molecule type" value="Genomic_DNA"/>
</dbReference>
<keyword evidence="12" id="KW-1015">Disulfide bond</keyword>
<keyword evidence="4 17" id="KW-0808">Transferase</keyword>
<keyword evidence="14" id="KW-0325">Glycoprotein</keyword>
<feature type="binding site" evidence="18">
    <location>
        <position position="555"/>
    </location>
    <ligand>
        <name>ATP</name>
        <dbReference type="ChEBI" id="CHEBI:30616"/>
    </ligand>
</feature>
<comment type="catalytic activity">
    <reaction evidence="15 17">
        <text>L-threonyl-[protein] + ATP = O-phospho-L-threonyl-[protein] + ADP + H(+)</text>
        <dbReference type="Rhea" id="RHEA:46608"/>
        <dbReference type="Rhea" id="RHEA-COMP:11060"/>
        <dbReference type="Rhea" id="RHEA-COMP:11605"/>
        <dbReference type="ChEBI" id="CHEBI:15378"/>
        <dbReference type="ChEBI" id="CHEBI:30013"/>
        <dbReference type="ChEBI" id="CHEBI:30616"/>
        <dbReference type="ChEBI" id="CHEBI:61977"/>
        <dbReference type="ChEBI" id="CHEBI:456216"/>
        <dbReference type="EC" id="2.7.11.1"/>
    </reaction>
</comment>
<dbReference type="InterPro" id="IPR036426">
    <property type="entry name" value="Bulb-type_lectin_dom_sf"/>
</dbReference>
<dbReference type="Gene3D" id="2.90.10.10">
    <property type="entry name" value="Bulb-type lectin domain"/>
    <property type="match status" value="2"/>
</dbReference>
<dbReference type="InterPro" id="IPR017441">
    <property type="entry name" value="Protein_kinase_ATP_BS"/>
</dbReference>
<keyword evidence="24" id="KW-1185">Reference proteome</keyword>
<dbReference type="CDD" id="cd01098">
    <property type="entry name" value="PAN_AP_plant"/>
    <property type="match status" value="1"/>
</dbReference>
<dbReference type="Pfam" id="PF00954">
    <property type="entry name" value="S_locus_glycop"/>
    <property type="match status" value="1"/>
</dbReference>
<dbReference type="InterPro" id="IPR000858">
    <property type="entry name" value="S_locus_glycoprot_dom"/>
</dbReference>
<keyword evidence="6 19" id="KW-0732">Signal</keyword>
<evidence type="ECO:0000259" key="22">
    <source>
        <dbReference type="PROSITE" id="PS50948"/>
    </source>
</evidence>
<comment type="caution">
    <text evidence="23">The sequence shown here is derived from an EMBL/GenBank/DDBJ whole genome shotgun (WGS) entry which is preliminary data.</text>
</comment>